<dbReference type="EMBL" id="CP001398">
    <property type="protein sequence ID" value="ACS33675.1"/>
    <property type="molecule type" value="Genomic_DNA"/>
</dbReference>
<dbReference type="KEGG" id="tga:TGAM_1173"/>
<dbReference type="AlphaFoldDB" id="C5A613"/>
<dbReference type="InterPro" id="IPR011047">
    <property type="entry name" value="Quinoprotein_ADH-like_sf"/>
</dbReference>
<keyword evidence="4" id="KW-1185">Reference proteome</keyword>
<dbReference type="Pfam" id="PF17164">
    <property type="entry name" value="DUF5122"/>
    <property type="match status" value="1"/>
</dbReference>
<keyword evidence="2" id="KW-1133">Transmembrane helix</keyword>
<sequence>MPGGGTMKRMFVFVGLLLILGTLIPAGKVIAEENTHWAKTYRGECEDTARAVAIAPNGDIIVAGYTESFGAGYGDVWVLRLDSEGNVKWQKTYGGSDKDWAAAVAVADNGDVIVAGGTESFGAGKADVWVLRLDENGNVKWQKTYGGKGYDVARSVAIAENGDIIVVGGTESFGAGKADVWVLRLDENGNVKWQKTYGGSSYDWGHAVAITDNGDVIVAGSTDSFGTHEDVLVLRLDTNGNVKWQKTYGGIRGDIAFAVAIAPNGDIIVTGHTKSFGDWDSDVWVLRLDGNGNVKWQKTYGGSSDDDAYSVAIAPNGDIIVVGRTWSFGAGEDDVWVLRLDENGNVEWQKTYGGSDEEEAYAVAVAPNGDIIVAGWNFGADLADVWVLRLPPDGSLSNLPRDSNAPVGDTTVQPGDFNASVKDSQAQVMDSQAVVQDSDATVTTVMSSETTSSTTTTTSPSQITTTTTITATHRTTTTTTHQTTTTHETTTTSKPTTTSSKTTTTPTTSTAPIHTGTTTHKTTTTTTTSEGGGGTHICGPATIVGLVVITAAVSKIRRRKHQ</sequence>
<dbReference type="PaxDb" id="593117-TGAM_1173"/>
<dbReference type="STRING" id="593117.TGAM_1173"/>
<dbReference type="Proteomes" id="UP000001488">
    <property type="component" value="Chromosome"/>
</dbReference>
<accession>C5A613</accession>
<dbReference type="PATRIC" id="fig|593117.10.peg.1172"/>
<feature type="transmembrane region" description="Helical" evidence="2">
    <location>
        <begin position="533"/>
        <end position="553"/>
    </location>
</feature>
<keyword evidence="2" id="KW-0812">Transmembrane</keyword>
<proteinExistence type="predicted"/>
<feature type="compositionally biased region" description="Polar residues" evidence="1">
    <location>
        <begin position="421"/>
        <end position="440"/>
    </location>
</feature>
<dbReference type="PANTHER" id="PTHR42754">
    <property type="entry name" value="ENDOGLUCANASE"/>
    <property type="match status" value="1"/>
</dbReference>
<dbReference type="InterPro" id="IPR013431">
    <property type="entry name" value="Delta_60_rpt"/>
</dbReference>
<dbReference type="SUPFAM" id="SSF50998">
    <property type="entry name" value="Quinoprotein alcohol dehydrogenase-like"/>
    <property type="match status" value="1"/>
</dbReference>
<evidence type="ECO:0000313" key="4">
    <source>
        <dbReference type="Proteomes" id="UP000001488"/>
    </source>
</evidence>
<gene>
    <name evidence="3" type="ordered locus">TGAM_1173</name>
</gene>
<reference evidence="3 4" key="1">
    <citation type="journal article" date="2007" name="Genome Biol.">
        <title>Genome analysis and genome-wide proteomics of Thermococcus gammatolerans, the most radioresistant organism known amongst the Archaea.</title>
        <authorList>
            <person name="Zivanovic Y."/>
            <person name="Armengaud J."/>
            <person name="Lagorce A."/>
            <person name="Leplat C."/>
            <person name="Guerin P."/>
            <person name="Dutertre M."/>
            <person name="Anthouard V."/>
            <person name="Forterre P."/>
            <person name="Wincker P."/>
            <person name="Confalonieri F."/>
        </authorList>
    </citation>
    <scope>NUCLEOTIDE SEQUENCE [LARGE SCALE GENOMIC DNA]</scope>
    <source>
        <strain evidence="4">DSM 15229 / JCM 11827 / EJ3</strain>
    </source>
</reference>
<evidence type="ECO:0000256" key="2">
    <source>
        <dbReference type="SAM" id="Phobius"/>
    </source>
</evidence>
<dbReference type="Gene3D" id="2.80.10.50">
    <property type="match status" value="3"/>
</dbReference>
<feature type="region of interest" description="Disordered" evidence="1">
    <location>
        <begin position="396"/>
        <end position="535"/>
    </location>
</feature>
<dbReference type="NCBIfam" id="TIGR02608">
    <property type="entry name" value="delta_60_rpt"/>
    <property type="match status" value="5"/>
</dbReference>
<feature type="compositionally biased region" description="Low complexity" evidence="1">
    <location>
        <begin position="441"/>
        <end position="529"/>
    </location>
</feature>
<protein>
    <submittedName>
        <fullName evidence="3">Uncharacterized protein</fullName>
    </submittedName>
</protein>
<evidence type="ECO:0000313" key="3">
    <source>
        <dbReference type="EMBL" id="ACS33675.1"/>
    </source>
</evidence>
<dbReference type="PANTHER" id="PTHR42754:SF1">
    <property type="entry name" value="LIPOPROTEIN"/>
    <property type="match status" value="1"/>
</dbReference>
<evidence type="ECO:0000256" key="1">
    <source>
        <dbReference type="SAM" id="MobiDB-lite"/>
    </source>
</evidence>
<keyword evidence="2" id="KW-0472">Membrane</keyword>
<dbReference type="HOGENOM" id="CLU_035227_1_1_2"/>
<name>C5A613_THEGJ</name>
<dbReference type="eggNOG" id="arCOG02559">
    <property type="taxonomic scope" value="Archaea"/>
</dbReference>
<organism evidence="3 4">
    <name type="scientific">Thermococcus gammatolerans (strain DSM 15229 / JCM 11827 / EJ3)</name>
    <dbReference type="NCBI Taxonomy" id="593117"/>
    <lineage>
        <taxon>Archaea</taxon>
        <taxon>Methanobacteriati</taxon>
        <taxon>Methanobacteriota</taxon>
        <taxon>Thermococci</taxon>
        <taxon>Thermococcales</taxon>
        <taxon>Thermococcaceae</taxon>
        <taxon>Thermococcus</taxon>
    </lineage>
</organism>